<proteinExistence type="predicted"/>
<protein>
    <submittedName>
        <fullName evidence="1">Uncharacterized protein</fullName>
    </submittedName>
</protein>
<gene>
    <name evidence="1" type="ORF">Ark11_0889</name>
</gene>
<evidence type="ECO:0000313" key="2">
    <source>
        <dbReference type="Proteomes" id="UP000198651"/>
    </source>
</evidence>
<sequence length="711" mass="80275">MSTSKIGLSFSDSDDLDREVNDTSYIGDVSSDQSCLMGVSFGDYLGSSLPVAGGVGFCATDSSTVESIVNSSQMLSTSDSSLSKLAYSMCSGYGFDAYFCQTYVSDYSFFHEHAVECGYELSKDFSLKINDHKIGFSDAVSSFLEDDKFFSRTGRSLFSYDKNHNKSITIYVCCFDLDCSYFYESVRRYRPKVIKILVRDFIPRIIKTISRGMVIDSSGSRSMTYHEMEMLFLNFVTKLEMLIVKIMMSYWHSHLDDIESVLSLLSSSDCGFAADHTNPFCRLRNCNKIREETINDVAHPVAFVDVYGVTISLIAKHKIDVFSEGFIHDFCNSLKVILHDKIMKISNHSSYDYDNDFKVFSDVELPLLIEESFNKAIVSLQCDLSNFLRQLAVWAPPGVDGSFREVDFSKFIENIKSAIYSLLKVKVCSISDSFINIYTNKINNFLSRMKSKVSTYMIDRWGVNLHHKFDYNYSSIRKKFSPMCKSIVNKKFREMILGGFSASEWKYVSSKLLPIAMKLVSGIYKNEYDELKELVSNTHVVKRDGTFVKLDETYKTVLCVKIMSRINKEFRDFVRLCWIDVVNSTNIPTPLPDSAGSSSCPESAKGDHCYSSEGVGSQVVNVESHPVCEGGDVQLNELGNLFESFMDRLVSDGNYSVMRSIEELMGSSSCSSLEILPDQSVSGRVFSSDKRSFSGPCLDEYSTDSYKKKKK</sequence>
<dbReference type="Proteomes" id="UP000198651">
    <property type="component" value="Chromosome I"/>
</dbReference>
<dbReference type="AlphaFoldDB" id="A0A0S4M3A9"/>
<accession>A0A0S4M3A9</accession>
<dbReference type="EMBL" id="LN906597">
    <property type="protein sequence ID" value="CUT17712.1"/>
    <property type="molecule type" value="Genomic_DNA"/>
</dbReference>
<organism evidence="1 2">
    <name type="scientific">Candidatus Ichthyocystis hellenicum</name>
    <dbReference type="NCBI Taxonomy" id="1561003"/>
    <lineage>
        <taxon>Bacteria</taxon>
        <taxon>Pseudomonadati</taxon>
        <taxon>Pseudomonadota</taxon>
        <taxon>Betaproteobacteria</taxon>
        <taxon>Burkholderiales</taxon>
        <taxon>Candidatus Ichthyocystis</taxon>
    </lineage>
</organism>
<keyword evidence="2" id="KW-1185">Reference proteome</keyword>
<dbReference type="RefSeq" id="WP_092343721.1">
    <property type="nucleotide sequence ID" value="NZ_LN906597.1"/>
</dbReference>
<evidence type="ECO:0000313" key="1">
    <source>
        <dbReference type="EMBL" id="CUT17712.1"/>
    </source>
</evidence>
<reference evidence="2" key="1">
    <citation type="submission" date="2015-11" db="EMBL/GenBank/DDBJ databases">
        <authorList>
            <person name="Seth-Smith H.M.B."/>
        </authorList>
    </citation>
    <scope>NUCLEOTIDE SEQUENCE [LARGE SCALE GENOMIC DNA]</scope>
    <source>
        <strain evidence="2">2013Ark11</strain>
    </source>
</reference>
<name>A0A0S4M3A9_9BURK</name>